<evidence type="ECO:0000256" key="3">
    <source>
        <dbReference type="ARBA" id="ARBA00022553"/>
    </source>
</evidence>
<dbReference type="SUPFAM" id="SSF56801">
    <property type="entry name" value="Acetyl-CoA synthetase-like"/>
    <property type="match status" value="1"/>
</dbReference>
<reference evidence="5 6" key="1">
    <citation type="submission" date="2017-04" db="EMBL/GenBank/DDBJ databases">
        <authorList>
            <person name="Afonso C.L."/>
            <person name="Miller P.J."/>
            <person name="Scott M.A."/>
            <person name="Spackman E."/>
            <person name="Goraichik I."/>
            <person name="Dimitrov K.M."/>
            <person name="Suarez D.L."/>
            <person name="Swayne D.E."/>
        </authorList>
    </citation>
    <scope>NUCLEOTIDE SEQUENCE [LARGE SCALE GENOMIC DNA]</scope>
    <source>
        <strain evidence="5 6">DSM 43828</strain>
    </source>
</reference>
<gene>
    <name evidence="5" type="ORF">SAMN05661093_10508</name>
</gene>
<keyword evidence="3" id="KW-0597">Phosphoprotein</keyword>
<dbReference type="InterPro" id="IPR023213">
    <property type="entry name" value="CAT-like_dom_sf"/>
</dbReference>
<dbReference type="NCBIfam" id="TIGR01733">
    <property type="entry name" value="AA-adenyl-dom"/>
    <property type="match status" value="1"/>
</dbReference>
<dbReference type="GO" id="GO:0003824">
    <property type="term" value="F:catalytic activity"/>
    <property type="evidence" value="ECO:0007669"/>
    <property type="project" value="InterPro"/>
</dbReference>
<dbReference type="InterPro" id="IPR001242">
    <property type="entry name" value="Condensation_dom"/>
</dbReference>
<dbReference type="InterPro" id="IPR020806">
    <property type="entry name" value="PKS_PP-bd"/>
</dbReference>
<dbReference type="SUPFAM" id="SSF52777">
    <property type="entry name" value="CoA-dependent acyltransferases"/>
    <property type="match status" value="2"/>
</dbReference>
<dbReference type="Gene3D" id="1.10.1200.10">
    <property type="entry name" value="ACP-like"/>
    <property type="match status" value="1"/>
</dbReference>
<dbReference type="InterPro" id="IPR000873">
    <property type="entry name" value="AMP-dep_synth/lig_dom"/>
</dbReference>
<keyword evidence="2" id="KW-0596">Phosphopantetheine</keyword>
<dbReference type="AlphaFoldDB" id="A0A1W2FYF3"/>
<dbReference type="RefSeq" id="WP_084434563.1">
    <property type="nucleotide sequence ID" value="NZ_FWXV01000018.1"/>
</dbReference>
<dbReference type="Pfam" id="PF13193">
    <property type="entry name" value="AMP-binding_C"/>
    <property type="match status" value="1"/>
</dbReference>
<keyword evidence="6" id="KW-1185">Reference proteome</keyword>
<dbReference type="GO" id="GO:0044550">
    <property type="term" value="P:secondary metabolite biosynthetic process"/>
    <property type="evidence" value="ECO:0007669"/>
    <property type="project" value="TreeGrafter"/>
</dbReference>
<dbReference type="InterPro" id="IPR045851">
    <property type="entry name" value="AMP-bd_C_sf"/>
</dbReference>
<dbReference type="InterPro" id="IPR006162">
    <property type="entry name" value="Ppantetheine_attach_site"/>
</dbReference>
<dbReference type="SUPFAM" id="SSF47336">
    <property type="entry name" value="ACP-like"/>
    <property type="match status" value="1"/>
</dbReference>
<dbReference type="Proteomes" id="UP000192674">
    <property type="component" value="Unassembled WGS sequence"/>
</dbReference>
<dbReference type="Gene3D" id="3.30.300.30">
    <property type="match status" value="1"/>
</dbReference>
<dbReference type="GO" id="GO:0043041">
    <property type="term" value="P:amino acid activation for nonribosomal peptide biosynthetic process"/>
    <property type="evidence" value="ECO:0007669"/>
    <property type="project" value="TreeGrafter"/>
</dbReference>
<dbReference type="InterPro" id="IPR036736">
    <property type="entry name" value="ACP-like_sf"/>
</dbReference>
<dbReference type="InterPro" id="IPR009081">
    <property type="entry name" value="PP-bd_ACP"/>
</dbReference>
<dbReference type="Gene3D" id="3.30.559.30">
    <property type="entry name" value="Nonribosomal peptide synthetase, condensation domain"/>
    <property type="match status" value="1"/>
</dbReference>
<dbReference type="Gene3D" id="2.30.38.10">
    <property type="entry name" value="Luciferase, Domain 3"/>
    <property type="match status" value="1"/>
</dbReference>
<dbReference type="PROSITE" id="PS50075">
    <property type="entry name" value="CARRIER"/>
    <property type="match status" value="1"/>
</dbReference>
<dbReference type="InterPro" id="IPR025110">
    <property type="entry name" value="AMP-bd_C"/>
</dbReference>
<dbReference type="GO" id="GO:0031177">
    <property type="term" value="F:phosphopantetheine binding"/>
    <property type="evidence" value="ECO:0007669"/>
    <property type="project" value="InterPro"/>
</dbReference>
<protein>
    <submittedName>
        <fullName evidence="5">Amino acid adenylation domain-containing protein</fullName>
    </submittedName>
</protein>
<dbReference type="Pfam" id="PF00501">
    <property type="entry name" value="AMP-binding"/>
    <property type="match status" value="1"/>
</dbReference>
<sequence>MTISHAVRTQTIPVHESIDRVATESGDRIAVVSGDTRVSYRDLARQADQVAAALVAHGAGAERIVGVHLERSTAAIVALLGVLKAGSAYLPLPVNHPADRLRYLLDDAGADLVVTRTGLVDALPARKAVLIDRLAEVPPPQQWPAVRPDNLAYVIYTSGTTGRPKGVCVTHRGVANLVAPHQDYVHFGPDEVFLQLAPLAFDASAFEIWGALANGATLVLAAPSYDAIEDLPTVLAREGVTTLLLTPALFHVVQDTRPEVLDAVPRLIVGGDVMSVRHAHAHRARGANNSLRNVYGPTEASTLVSSFPVTTADERLPIGAPIAGARLHLLDAHGRPATEGEIHIGGVPVTRGYLNLPGLTSLRFVPDPFTDVPGARLYATGDSGVLDEHGRIVFTGRLDDQVKVRGHRIELQEVEQVLLDHADVRAAAVVHVRTPDGVDQLVAHLVSAAADTNIETEVAAHVAAILPDYLRPSRYVIRDHLPLTASGKVDRAVLADAPAGPEPRATGTTAPGAESTLAEIWQSVLGVPAVGPDDDFFALGGDSLLAIRVIAQAEERGLPLTLTTLFTTPVLRDACRELSGSAPVEQTTGTGTVYPATRLQLGLLYESLVSEGSLYVDFVSRRIDLPLHPDLLNEALHAMAVRHEILRTGFDLGGYDEPMQVVAAEPRLTATVEDLRGLDADEVALRHERMAETLSALFDPESAPLIRVHAAHLTENSFRLSFAFHHAILDGWSESMLLVELLTVYHGLLTGTPVELPPTAPFAEYVRQEQEVMRSQQCRDHFTGVLGTDPVVSSVQATGVRYQAKRLVPPAVARLAAENATRHGIPIKSQLVAAYCAAVSDLSGVDDSVVGLSVNGRIEGVGGDRTLGLFVNHVPIRLRMAGASWGSLARDALLAETQLLPYRRFPYQELEKLAGGRPFDMAFSYTHFHPQDELTELGIEFGDQEFRDHSSLPLRVEVYDTPDADGLVVEVSASRGHYGADYVNALADRMLWAIESVAASWDESVHH</sequence>
<dbReference type="PROSITE" id="PS00012">
    <property type="entry name" value="PHOSPHOPANTETHEINE"/>
    <property type="match status" value="1"/>
</dbReference>
<dbReference type="InterPro" id="IPR020845">
    <property type="entry name" value="AMP-binding_CS"/>
</dbReference>
<dbReference type="Gene3D" id="3.40.50.980">
    <property type="match status" value="2"/>
</dbReference>
<dbReference type="FunFam" id="3.40.50.980:FF:000001">
    <property type="entry name" value="Non-ribosomal peptide synthetase"/>
    <property type="match status" value="1"/>
</dbReference>
<evidence type="ECO:0000313" key="6">
    <source>
        <dbReference type="Proteomes" id="UP000192674"/>
    </source>
</evidence>
<accession>A0A1W2FYF3</accession>
<feature type="domain" description="Carrier" evidence="4">
    <location>
        <begin position="508"/>
        <end position="582"/>
    </location>
</feature>
<proteinExistence type="predicted"/>
<dbReference type="PANTHER" id="PTHR45527:SF1">
    <property type="entry name" value="FATTY ACID SYNTHASE"/>
    <property type="match status" value="1"/>
</dbReference>
<dbReference type="CDD" id="cd05930">
    <property type="entry name" value="A_NRPS"/>
    <property type="match status" value="1"/>
</dbReference>
<dbReference type="PROSITE" id="PS00455">
    <property type="entry name" value="AMP_BINDING"/>
    <property type="match status" value="1"/>
</dbReference>
<dbReference type="InterPro" id="IPR010071">
    <property type="entry name" value="AA_adenyl_dom"/>
</dbReference>
<dbReference type="GO" id="GO:0008610">
    <property type="term" value="P:lipid biosynthetic process"/>
    <property type="evidence" value="ECO:0007669"/>
    <property type="project" value="UniProtKB-ARBA"/>
</dbReference>
<dbReference type="EMBL" id="FWXV01000018">
    <property type="protein sequence ID" value="SMD26921.1"/>
    <property type="molecule type" value="Genomic_DNA"/>
</dbReference>
<evidence type="ECO:0000313" key="5">
    <source>
        <dbReference type="EMBL" id="SMD26921.1"/>
    </source>
</evidence>
<dbReference type="FunFam" id="1.10.1200.10:FF:000005">
    <property type="entry name" value="Nonribosomal peptide synthetase 1"/>
    <property type="match status" value="1"/>
</dbReference>
<dbReference type="OrthoDB" id="3243414at2"/>
<evidence type="ECO:0000256" key="2">
    <source>
        <dbReference type="ARBA" id="ARBA00022450"/>
    </source>
</evidence>
<evidence type="ECO:0000256" key="1">
    <source>
        <dbReference type="ARBA" id="ARBA00001957"/>
    </source>
</evidence>
<dbReference type="Gene3D" id="3.30.559.10">
    <property type="entry name" value="Chloramphenicol acetyltransferase-like domain"/>
    <property type="match status" value="1"/>
</dbReference>
<comment type="cofactor">
    <cofactor evidence="1">
        <name>pantetheine 4'-phosphate</name>
        <dbReference type="ChEBI" id="CHEBI:47942"/>
    </cofactor>
</comment>
<dbReference type="PANTHER" id="PTHR45527">
    <property type="entry name" value="NONRIBOSOMAL PEPTIDE SYNTHETASE"/>
    <property type="match status" value="1"/>
</dbReference>
<dbReference type="Pfam" id="PF00550">
    <property type="entry name" value="PP-binding"/>
    <property type="match status" value="1"/>
</dbReference>
<dbReference type="Pfam" id="PF00668">
    <property type="entry name" value="Condensation"/>
    <property type="match status" value="1"/>
</dbReference>
<dbReference type="GO" id="GO:0005737">
    <property type="term" value="C:cytoplasm"/>
    <property type="evidence" value="ECO:0007669"/>
    <property type="project" value="TreeGrafter"/>
</dbReference>
<evidence type="ECO:0000259" key="4">
    <source>
        <dbReference type="PROSITE" id="PS50075"/>
    </source>
</evidence>
<dbReference type="SMART" id="SM00823">
    <property type="entry name" value="PKS_PP"/>
    <property type="match status" value="1"/>
</dbReference>
<name>A0A1W2FYF3_KIBAR</name>
<organism evidence="5 6">
    <name type="scientific">Kibdelosporangium aridum</name>
    <dbReference type="NCBI Taxonomy" id="2030"/>
    <lineage>
        <taxon>Bacteria</taxon>
        <taxon>Bacillati</taxon>
        <taxon>Actinomycetota</taxon>
        <taxon>Actinomycetes</taxon>
        <taxon>Pseudonocardiales</taxon>
        <taxon>Pseudonocardiaceae</taxon>
        <taxon>Kibdelosporangium</taxon>
    </lineage>
</organism>